<dbReference type="EMBL" id="HACG01039685">
    <property type="protein sequence ID" value="CEK86550.1"/>
    <property type="molecule type" value="Transcribed_RNA"/>
</dbReference>
<reference evidence="1" key="1">
    <citation type="submission" date="2014-12" db="EMBL/GenBank/DDBJ databases">
        <title>Insight into the proteome of Arion vulgaris.</title>
        <authorList>
            <person name="Aradska J."/>
            <person name="Bulat T."/>
            <person name="Smidak R."/>
            <person name="Sarate P."/>
            <person name="Gangsoo J."/>
            <person name="Sialana F."/>
            <person name="Bilban M."/>
            <person name="Lubec G."/>
        </authorList>
    </citation>
    <scope>NUCLEOTIDE SEQUENCE</scope>
    <source>
        <tissue evidence="1">Skin</tissue>
    </source>
</reference>
<protein>
    <submittedName>
        <fullName evidence="1">Uncharacterized protein</fullName>
    </submittedName>
</protein>
<dbReference type="AlphaFoldDB" id="A0A0B7B363"/>
<name>A0A0B7B363_9EUPU</name>
<organism evidence="1">
    <name type="scientific">Arion vulgaris</name>
    <dbReference type="NCBI Taxonomy" id="1028688"/>
    <lineage>
        <taxon>Eukaryota</taxon>
        <taxon>Metazoa</taxon>
        <taxon>Spiralia</taxon>
        <taxon>Lophotrochozoa</taxon>
        <taxon>Mollusca</taxon>
        <taxon>Gastropoda</taxon>
        <taxon>Heterobranchia</taxon>
        <taxon>Euthyneura</taxon>
        <taxon>Panpulmonata</taxon>
        <taxon>Eupulmonata</taxon>
        <taxon>Stylommatophora</taxon>
        <taxon>Helicina</taxon>
        <taxon>Arionoidea</taxon>
        <taxon>Arionidae</taxon>
        <taxon>Arion</taxon>
    </lineage>
</organism>
<gene>
    <name evidence="1" type="primary">ORF154392</name>
</gene>
<accession>A0A0B7B363</accession>
<evidence type="ECO:0000313" key="1">
    <source>
        <dbReference type="EMBL" id="CEK86550.1"/>
    </source>
</evidence>
<proteinExistence type="predicted"/>
<sequence length="53" mass="6041">MLQLVISNLPKHDLKVKQDDILQMKFQGLWRTTVTSSISMLPPLGKDPTIHAR</sequence>